<protein>
    <submittedName>
        <fullName evidence="2">Uncharacterized protein</fullName>
    </submittedName>
</protein>
<name>A0ABW5DA86_9BACT</name>
<evidence type="ECO:0000313" key="3">
    <source>
        <dbReference type="Proteomes" id="UP001597375"/>
    </source>
</evidence>
<feature type="region of interest" description="Disordered" evidence="1">
    <location>
        <begin position="552"/>
        <end position="625"/>
    </location>
</feature>
<sequence length="690" mass="76422">MSDTPQNPLEGLLSEFSLGPAWARAKSDKPSEKAYEGPEREYQPRRREGGRDDRRQGGGARQGGGFGGRSENRGDGRQGGDRRKFDRNRGGRPDNRREEIAPAEGVTVTLIPEKHAIQLICKEVHQVARVYPLFDIAQIILAERARSRAVFEISEKHPAFYRCKIEEAIYLTKEEAMRHLLSASWRDRFIEESTIEVDPPKGNFTSVARCGISGEWLGPPNHHDYQKNLRRIHRERFANMPFEVYATKVRTERSEEAVNEWIESMRTQTRWRILSNKEIAERTAAAKLADEKALTAESAKTKVQGPTEIEAIPQQKVPEAQEKTEQKAEIEEVTVQDSDSSPSNESNETPEISEPAGNEEPATSIEPQDPSTAEADSAEPAAEKPAEEITWITDRAEIERLISQKILERAFHLTRKAKVSAAIAGKHLSPGLLIRLKQTGNHHRKHPAIIIPAVCRILESEHMPVFKRKGKLYTGPARPHALAPDAVLAPRPSEMVKWIRENTPAKLEGLWQAILPEGAKAPPQEYAADLFWLLQQGHILLYTDDTLVVQEQPKPQEPKKAKKKAKQQPEKKDAPTTLSQEPSGKSENESPASVENTSPAEQQDQVPEDSDENATIADTGTEPTLAASAEIVSEVLKDTVETIADAATALIDAAIPTDKAPASETEKPAGSTAAPAAENPENKEENAGEK</sequence>
<evidence type="ECO:0000313" key="2">
    <source>
        <dbReference type="EMBL" id="MFD2258043.1"/>
    </source>
</evidence>
<feature type="region of interest" description="Disordered" evidence="1">
    <location>
        <begin position="1"/>
        <end position="101"/>
    </location>
</feature>
<reference evidence="3" key="1">
    <citation type="journal article" date="2019" name="Int. J. Syst. Evol. Microbiol.">
        <title>The Global Catalogue of Microorganisms (GCM) 10K type strain sequencing project: providing services to taxonomists for standard genome sequencing and annotation.</title>
        <authorList>
            <consortium name="The Broad Institute Genomics Platform"/>
            <consortium name="The Broad Institute Genome Sequencing Center for Infectious Disease"/>
            <person name="Wu L."/>
            <person name="Ma J."/>
        </authorList>
    </citation>
    <scope>NUCLEOTIDE SEQUENCE [LARGE SCALE GENOMIC DNA]</scope>
    <source>
        <strain evidence="3">CGMCC 4.7106</strain>
    </source>
</reference>
<comment type="caution">
    <text evidence="2">The sequence shown here is derived from an EMBL/GenBank/DDBJ whole genome shotgun (WGS) entry which is preliminary data.</text>
</comment>
<gene>
    <name evidence="2" type="ORF">ACFSSA_15285</name>
</gene>
<dbReference type="EMBL" id="JBHUIT010000034">
    <property type="protein sequence ID" value="MFD2258043.1"/>
    <property type="molecule type" value="Genomic_DNA"/>
</dbReference>
<accession>A0ABW5DA86</accession>
<feature type="compositionally biased region" description="Basic and acidic residues" evidence="1">
    <location>
        <begin position="25"/>
        <end position="56"/>
    </location>
</feature>
<proteinExistence type="predicted"/>
<feature type="compositionally biased region" description="Gly residues" evidence="1">
    <location>
        <begin position="57"/>
        <end position="68"/>
    </location>
</feature>
<feature type="compositionally biased region" description="Basic and acidic residues" evidence="1">
    <location>
        <begin position="680"/>
        <end position="690"/>
    </location>
</feature>
<feature type="compositionally biased region" description="Basic and acidic residues" evidence="1">
    <location>
        <begin position="319"/>
        <end position="330"/>
    </location>
</feature>
<evidence type="ECO:0000256" key="1">
    <source>
        <dbReference type="SAM" id="MobiDB-lite"/>
    </source>
</evidence>
<dbReference type="RefSeq" id="WP_386821486.1">
    <property type="nucleotide sequence ID" value="NZ_JBHUIT010000034.1"/>
</dbReference>
<feature type="region of interest" description="Disordered" evidence="1">
    <location>
        <begin position="290"/>
        <end position="390"/>
    </location>
</feature>
<keyword evidence="3" id="KW-1185">Reference proteome</keyword>
<feature type="compositionally biased region" description="Basic and acidic residues" evidence="1">
    <location>
        <begin position="70"/>
        <end position="100"/>
    </location>
</feature>
<feature type="compositionally biased region" description="Low complexity" evidence="1">
    <location>
        <begin position="337"/>
        <end position="355"/>
    </location>
</feature>
<feature type="compositionally biased region" description="Polar residues" evidence="1">
    <location>
        <begin position="576"/>
        <end position="605"/>
    </location>
</feature>
<dbReference type="Proteomes" id="UP001597375">
    <property type="component" value="Unassembled WGS sequence"/>
</dbReference>
<feature type="region of interest" description="Disordered" evidence="1">
    <location>
        <begin position="655"/>
        <end position="690"/>
    </location>
</feature>
<organism evidence="2 3">
    <name type="scientific">Luteolibacter algae</name>
    <dbReference type="NCBI Taxonomy" id="454151"/>
    <lineage>
        <taxon>Bacteria</taxon>
        <taxon>Pseudomonadati</taxon>
        <taxon>Verrucomicrobiota</taxon>
        <taxon>Verrucomicrobiia</taxon>
        <taxon>Verrucomicrobiales</taxon>
        <taxon>Verrucomicrobiaceae</taxon>
        <taxon>Luteolibacter</taxon>
    </lineage>
</organism>